<sequence length="261" mass="29021">MRPYLNRVSDSTIQVRIHGLGVEESSMLYLVATPIGNLNDITLRALDILRSVDIVASEDTRKTGMLLKHFDIQKPQMAFHEHNEQRAGERIEEMLKQGQSVAVVTDAGTPGISDPGFTLVRRAIQAQLDFTMIPGPTAFVMALVLSGLPVHSFTFRGFPPRKVVGRRKFFEVDRDAPHTLIYYESPYRLDGFLADALAVFGDRPAALANDLTKMFEKVERGTLSTLLASLPPQTKLKGEYIVVIEGMTRGKDARAIPEEEP</sequence>
<evidence type="ECO:0000256" key="4">
    <source>
        <dbReference type="ARBA" id="ARBA00022679"/>
    </source>
</evidence>
<comment type="caution">
    <text evidence="8">The sequence shown here is derived from an EMBL/GenBank/DDBJ whole genome shotgun (WGS) entry which is preliminary data.</text>
</comment>
<evidence type="ECO:0000256" key="3">
    <source>
        <dbReference type="ARBA" id="ARBA00022603"/>
    </source>
</evidence>
<keyword evidence="2 6" id="KW-0698">rRNA processing</keyword>
<evidence type="ECO:0000259" key="7">
    <source>
        <dbReference type="Pfam" id="PF00590"/>
    </source>
</evidence>
<evidence type="ECO:0000256" key="2">
    <source>
        <dbReference type="ARBA" id="ARBA00022552"/>
    </source>
</evidence>
<dbReference type="FunFam" id="3.40.1010.10:FF:000007">
    <property type="entry name" value="Ribosomal RNA small subunit methyltransferase I"/>
    <property type="match status" value="1"/>
</dbReference>
<keyword evidence="5 6" id="KW-0949">S-adenosyl-L-methionine</keyword>
<dbReference type="InterPro" id="IPR008189">
    <property type="entry name" value="rRNA_ssu_MeTfrase_I"/>
</dbReference>
<reference evidence="9" key="1">
    <citation type="submission" date="2018-12" db="EMBL/GenBank/DDBJ databases">
        <title>Tengunoibacter tsumagoiensis gen. nov., sp. nov., Dictyobacter kobayashii sp. nov., D. alpinus sp. nov., and D. joshuensis sp. nov. and description of Dictyobacteraceae fam. nov. within the order Ktedonobacterales isolated from Tengu-no-mugimeshi.</title>
        <authorList>
            <person name="Wang C.M."/>
            <person name="Zheng Y."/>
            <person name="Sakai Y."/>
            <person name="Toyoda A."/>
            <person name="Minakuchi Y."/>
            <person name="Abe K."/>
            <person name="Yokota A."/>
            <person name="Yabe S."/>
        </authorList>
    </citation>
    <scope>NUCLEOTIDE SEQUENCE [LARGE SCALE GENOMIC DNA]</scope>
    <source>
        <strain evidence="9">S-27</strain>
    </source>
</reference>
<dbReference type="Gene3D" id="3.40.1010.10">
    <property type="entry name" value="Cobalt-precorrin-4 Transmethylase, Domain 1"/>
    <property type="match status" value="1"/>
</dbReference>
<dbReference type="SUPFAM" id="SSF53790">
    <property type="entry name" value="Tetrapyrrole methylase"/>
    <property type="match status" value="1"/>
</dbReference>
<comment type="subcellular location">
    <subcellularLocation>
        <location evidence="6">Cytoplasm</location>
    </subcellularLocation>
</comment>
<comment type="function">
    <text evidence="6">Catalyzes the 2'-O-methylation of the ribose of cytidine 1402 (C1402) in 16S rRNA.</text>
</comment>
<evidence type="ECO:0000256" key="6">
    <source>
        <dbReference type="HAMAP-Rule" id="MF_01877"/>
    </source>
</evidence>
<evidence type="ECO:0000313" key="8">
    <source>
        <dbReference type="EMBL" id="GCE05335.1"/>
    </source>
</evidence>
<comment type="similarity">
    <text evidence="6">Belongs to the methyltransferase superfamily. RsmI family.</text>
</comment>
<dbReference type="Proteomes" id="UP000287224">
    <property type="component" value="Unassembled WGS sequence"/>
</dbReference>
<dbReference type="Pfam" id="PF00590">
    <property type="entry name" value="TP_methylase"/>
    <property type="match status" value="1"/>
</dbReference>
<organism evidence="8 9">
    <name type="scientific">Dictyobacter aurantiacus</name>
    <dbReference type="NCBI Taxonomy" id="1936993"/>
    <lineage>
        <taxon>Bacteria</taxon>
        <taxon>Bacillati</taxon>
        <taxon>Chloroflexota</taxon>
        <taxon>Ktedonobacteria</taxon>
        <taxon>Ktedonobacterales</taxon>
        <taxon>Dictyobacteraceae</taxon>
        <taxon>Dictyobacter</taxon>
    </lineage>
</organism>
<dbReference type="AlphaFoldDB" id="A0A401ZEP1"/>
<dbReference type="CDD" id="cd11648">
    <property type="entry name" value="RsmI"/>
    <property type="match status" value="1"/>
</dbReference>
<dbReference type="HAMAP" id="MF_01877">
    <property type="entry name" value="16SrRNA_methyltr_I"/>
    <property type="match status" value="1"/>
</dbReference>
<dbReference type="PANTHER" id="PTHR46111:SF1">
    <property type="entry name" value="RIBOSOMAL RNA SMALL SUBUNIT METHYLTRANSFERASE I"/>
    <property type="match status" value="1"/>
</dbReference>
<keyword evidence="3 6" id="KW-0489">Methyltransferase</keyword>
<gene>
    <name evidence="6 8" type="primary">rsmI</name>
    <name evidence="8" type="ORF">KDAU_26640</name>
</gene>
<feature type="domain" description="Tetrapyrrole methylase" evidence="7">
    <location>
        <begin position="27"/>
        <end position="226"/>
    </location>
</feature>
<proteinExistence type="inferred from homology"/>
<protein>
    <recommendedName>
        <fullName evidence="6">Ribosomal RNA small subunit methyltransferase I</fullName>
        <ecNumber evidence="6">2.1.1.198</ecNumber>
    </recommendedName>
    <alternativeName>
        <fullName evidence="6">16S rRNA 2'-O-ribose C1402 methyltransferase</fullName>
    </alternativeName>
    <alternativeName>
        <fullName evidence="6">rRNA (cytidine-2'-O-)-methyltransferase RsmI</fullName>
    </alternativeName>
</protein>
<keyword evidence="4 6" id="KW-0808">Transferase</keyword>
<dbReference type="GO" id="GO:0070677">
    <property type="term" value="F:rRNA (cytosine-2'-O-)-methyltransferase activity"/>
    <property type="evidence" value="ECO:0007669"/>
    <property type="project" value="UniProtKB-UniRule"/>
</dbReference>
<dbReference type="EMBL" id="BIFQ01000001">
    <property type="protein sequence ID" value="GCE05335.1"/>
    <property type="molecule type" value="Genomic_DNA"/>
</dbReference>
<keyword evidence="9" id="KW-1185">Reference proteome</keyword>
<dbReference type="InterPro" id="IPR035996">
    <property type="entry name" value="4pyrrol_Methylase_sf"/>
</dbReference>
<dbReference type="EC" id="2.1.1.198" evidence="6"/>
<dbReference type="NCBIfam" id="TIGR00096">
    <property type="entry name" value="16S rRNA (cytidine(1402)-2'-O)-methyltransferase"/>
    <property type="match status" value="1"/>
</dbReference>
<dbReference type="InterPro" id="IPR014776">
    <property type="entry name" value="4pyrrole_Mease_sub2"/>
</dbReference>
<dbReference type="InterPro" id="IPR014777">
    <property type="entry name" value="4pyrrole_Mease_sub1"/>
</dbReference>
<comment type="catalytic activity">
    <reaction evidence="6">
        <text>cytidine(1402) in 16S rRNA + S-adenosyl-L-methionine = 2'-O-methylcytidine(1402) in 16S rRNA + S-adenosyl-L-homocysteine + H(+)</text>
        <dbReference type="Rhea" id="RHEA:42924"/>
        <dbReference type="Rhea" id="RHEA-COMP:10285"/>
        <dbReference type="Rhea" id="RHEA-COMP:10286"/>
        <dbReference type="ChEBI" id="CHEBI:15378"/>
        <dbReference type="ChEBI" id="CHEBI:57856"/>
        <dbReference type="ChEBI" id="CHEBI:59789"/>
        <dbReference type="ChEBI" id="CHEBI:74495"/>
        <dbReference type="ChEBI" id="CHEBI:82748"/>
        <dbReference type="EC" id="2.1.1.198"/>
    </reaction>
</comment>
<dbReference type="PIRSF" id="PIRSF005917">
    <property type="entry name" value="MTase_YraL"/>
    <property type="match status" value="1"/>
</dbReference>
<evidence type="ECO:0000256" key="1">
    <source>
        <dbReference type="ARBA" id="ARBA00022490"/>
    </source>
</evidence>
<dbReference type="PANTHER" id="PTHR46111">
    <property type="entry name" value="RIBOSOMAL RNA SMALL SUBUNIT METHYLTRANSFERASE I"/>
    <property type="match status" value="1"/>
</dbReference>
<dbReference type="GO" id="GO:0005737">
    <property type="term" value="C:cytoplasm"/>
    <property type="evidence" value="ECO:0007669"/>
    <property type="project" value="UniProtKB-SubCell"/>
</dbReference>
<accession>A0A401ZEP1</accession>
<evidence type="ECO:0000256" key="5">
    <source>
        <dbReference type="ARBA" id="ARBA00022691"/>
    </source>
</evidence>
<name>A0A401ZEP1_9CHLR</name>
<evidence type="ECO:0000313" key="9">
    <source>
        <dbReference type="Proteomes" id="UP000287224"/>
    </source>
</evidence>
<keyword evidence="1 6" id="KW-0963">Cytoplasm</keyword>
<dbReference type="Gene3D" id="3.30.950.10">
    <property type="entry name" value="Methyltransferase, Cobalt-precorrin-4 Transmethylase, Domain 2"/>
    <property type="match status" value="1"/>
</dbReference>
<dbReference type="InterPro" id="IPR000878">
    <property type="entry name" value="4pyrrol_Mease"/>
</dbReference>